<dbReference type="Proteomes" id="UP000028702">
    <property type="component" value="Unassembled WGS sequence"/>
</dbReference>
<evidence type="ECO:0000259" key="9">
    <source>
        <dbReference type="PROSITE" id="PS51123"/>
    </source>
</evidence>
<keyword evidence="6 7" id="KW-0472">Membrane</keyword>
<dbReference type="EMBL" id="BBIO01000008">
    <property type="protein sequence ID" value="GAK45273.1"/>
    <property type="molecule type" value="Genomic_DNA"/>
</dbReference>
<dbReference type="AlphaFoldDB" id="A0A081BB55"/>
<dbReference type="PANTHER" id="PTHR30329">
    <property type="entry name" value="STATOR ELEMENT OF FLAGELLAR MOTOR COMPLEX"/>
    <property type="match status" value="1"/>
</dbReference>
<feature type="compositionally biased region" description="Basic and acidic residues" evidence="8">
    <location>
        <begin position="118"/>
        <end position="130"/>
    </location>
</feature>
<evidence type="ECO:0000313" key="10">
    <source>
        <dbReference type="EMBL" id="GAK45273.1"/>
    </source>
</evidence>
<evidence type="ECO:0000256" key="2">
    <source>
        <dbReference type="ARBA" id="ARBA00008914"/>
    </source>
</evidence>
<evidence type="ECO:0000256" key="8">
    <source>
        <dbReference type="SAM" id="MobiDB-lite"/>
    </source>
</evidence>
<feature type="region of interest" description="Disordered" evidence="8">
    <location>
        <begin position="83"/>
        <end position="153"/>
    </location>
</feature>
<feature type="domain" description="OmpA-like" evidence="9">
    <location>
        <begin position="271"/>
        <end position="391"/>
    </location>
</feature>
<dbReference type="InterPro" id="IPR025713">
    <property type="entry name" value="MotB-like_N_dom"/>
</dbReference>
<dbReference type="InterPro" id="IPR036737">
    <property type="entry name" value="OmpA-like_sf"/>
</dbReference>
<keyword evidence="3" id="KW-1003">Cell membrane</keyword>
<dbReference type="InterPro" id="IPR006665">
    <property type="entry name" value="OmpA-like"/>
</dbReference>
<evidence type="ECO:0000256" key="6">
    <source>
        <dbReference type="ARBA" id="ARBA00023136"/>
    </source>
</evidence>
<reference evidence="10 11" key="1">
    <citation type="submission" date="2014-07" db="EMBL/GenBank/DDBJ databases">
        <title>Tepidicaulis marinum gen. nov., sp. nov., a novel marine bacterium denitrifying nitrate to nitrous oxide strictly under microaerobic conditions.</title>
        <authorList>
            <person name="Takeuchi M."/>
            <person name="Yamagishi T."/>
            <person name="Kamagata Y."/>
            <person name="Oshima K."/>
            <person name="Hattori M."/>
            <person name="Katayama T."/>
            <person name="Hanada S."/>
            <person name="Tamaki H."/>
            <person name="Marumo K."/>
            <person name="Maeda H."/>
            <person name="Nedachi M."/>
            <person name="Iwasaki W."/>
            <person name="Suwa Y."/>
            <person name="Sakata S."/>
        </authorList>
    </citation>
    <scope>NUCLEOTIDE SEQUENCE [LARGE SCALE GENOMIC DNA]</scope>
    <source>
        <strain evidence="10 11">MA2</strain>
    </source>
</reference>
<comment type="similarity">
    <text evidence="2">Belongs to the MotB family.</text>
</comment>
<evidence type="ECO:0000256" key="1">
    <source>
        <dbReference type="ARBA" id="ARBA00004162"/>
    </source>
</evidence>
<evidence type="ECO:0000313" key="11">
    <source>
        <dbReference type="Proteomes" id="UP000028702"/>
    </source>
</evidence>
<keyword evidence="4" id="KW-0812">Transmembrane</keyword>
<sequence>MARMAETPQEVVIVRVKRHDHELEGAHGGVWKLAYADFVTAMMAFFLLMWLVNATTEEQRDGISAYFNPMAVATGASGTDGLMAGRTADTEGSMTAPDGEGERPHPVSAPPSVSTIGTEKRRPQGAEEGRGVSAFKDSAAQHEPPLTAQLPSEPMKIGETAPVAVAAFNDPFAQPSEKMAQLYQDARAPAELDAAAFEEHEGEKSAQKIEPFGGMDAGASGKAKLSESELLARLEQGEQLEGLKQKLLENLRELMEKKGLNENIRLNIEEEGLRIQIMDDNKFSMFAVGSSDVTAETAAIMQAVAEVLEDVPNGLMITGHTDALPYKGTRNYSNWELSADRANAARRQLLLNGLAPERVLRVEGHGDRRPLIEDDALDPRNRRISILVLAK</sequence>
<dbReference type="Pfam" id="PF00691">
    <property type="entry name" value="OmpA"/>
    <property type="match status" value="1"/>
</dbReference>
<evidence type="ECO:0000256" key="4">
    <source>
        <dbReference type="ARBA" id="ARBA00022692"/>
    </source>
</evidence>
<protein>
    <submittedName>
        <fullName evidence="10">Chemotaxis protein</fullName>
    </submittedName>
</protein>
<dbReference type="Pfam" id="PF13677">
    <property type="entry name" value="MotB_plug"/>
    <property type="match status" value="1"/>
</dbReference>
<dbReference type="eggNOG" id="COG1360">
    <property type="taxonomic scope" value="Bacteria"/>
</dbReference>
<evidence type="ECO:0000256" key="5">
    <source>
        <dbReference type="ARBA" id="ARBA00022989"/>
    </source>
</evidence>
<dbReference type="PROSITE" id="PS51123">
    <property type="entry name" value="OMPA_2"/>
    <property type="match status" value="1"/>
</dbReference>
<name>A0A081BB55_9HYPH</name>
<dbReference type="SUPFAM" id="SSF103088">
    <property type="entry name" value="OmpA-like"/>
    <property type="match status" value="1"/>
</dbReference>
<dbReference type="Gene3D" id="3.30.1330.60">
    <property type="entry name" value="OmpA-like domain"/>
    <property type="match status" value="1"/>
</dbReference>
<dbReference type="RefSeq" id="WP_045446017.1">
    <property type="nucleotide sequence ID" value="NZ_BBIO01000008.1"/>
</dbReference>
<gene>
    <name evidence="10" type="ORF">M2A_1772</name>
</gene>
<organism evidence="10 11">
    <name type="scientific">Tepidicaulis marinus</name>
    <dbReference type="NCBI Taxonomy" id="1333998"/>
    <lineage>
        <taxon>Bacteria</taxon>
        <taxon>Pseudomonadati</taxon>
        <taxon>Pseudomonadota</taxon>
        <taxon>Alphaproteobacteria</taxon>
        <taxon>Hyphomicrobiales</taxon>
        <taxon>Parvibaculaceae</taxon>
        <taxon>Tepidicaulis</taxon>
    </lineage>
</organism>
<dbReference type="CDD" id="cd07185">
    <property type="entry name" value="OmpA_C-like"/>
    <property type="match status" value="1"/>
</dbReference>
<evidence type="ECO:0000256" key="7">
    <source>
        <dbReference type="PROSITE-ProRule" id="PRU00473"/>
    </source>
</evidence>
<comment type="caution">
    <text evidence="10">The sequence shown here is derived from an EMBL/GenBank/DDBJ whole genome shotgun (WGS) entry which is preliminary data.</text>
</comment>
<proteinExistence type="inferred from homology"/>
<evidence type="ECO:0000256" key="3">
    <source>
        <dbReference type="ARBA" id="ARBA00022475"/>
    </source>
</evidence>
<dbReference type="PANTHER" id="PTHR30329:SF21">
    <property type="entry name" value="LIPOPROTEIN YIAD-RELATED"/>
    <property type="match status" value="1"/>
</dbReference>
<dbReference type="GO" id="GO:0005886">
    <property type="term" value="C:plasma membrane"/>
    <property type="evidence" value="ECO:0007669"/>
    <property type="project" value="UniProtKB-SubCell"/>
</dbReference>
<dbReference type="STRING" id="1333998.M2A_1772"/>
<dbReference type="InterPro" id="IPR050330">
    <property type="entry name" value="Bact_OuterMem_StrucFunc"/>
</dbReference>
<accession>A0A081BB55</accession>
<keyword evidence="5" id="KW-1133">Transmembrane helix</keyword>
<keyword evidence="11" id="KW-1185">Reference proteome</keyword>
<comment type="subcellular location">
    <subcellularLocation>
        <location evidence="1">Cell membrane</location>
        <topology evidence="1">Single-pass membrane protein</topology>
    </subcellularLocation>
</comment>